<sequence length="135" mass="15104">MDCICGGVFVVVASSRAARVCREENCSAAGDDTSRTSRGWILFGEFQPPFSGQHDFRSGRRIATFLREIWIWCRVAGHWSAGVPACCVIAMFSQVANWIDARVYAAPFWVYTDERVIASSVVFTRISEVFSVGYF</sequence>
<organism evidence="1 2">
    <name type="scientific">Saccharopolyspora oryzae</name>
    <dbReference type="NCBI Taxonomy" id="2997343"/>
    <lineage>
        <taxon>Bacteria</taxon>
        <taxon>Bacillati</taxon>
        <taxon>Actinomycetota</taxon>
        <taxon>Actinomycetes</taxon>
        <taxon>Pseudonocardiales</taxon>
        <taxon>Pseudonocardiaceae</taxon>
        <taxon>Saccharopolyspora</taxon>
    </lineage>
</organism>
<evidence type="ECO:0000313" key="2">
    <source>
        <dbReference type="Proteomes" id="UP001210380"/>
    </source>
</evidence>
<evidence type="ECO:0000313" key="1">
    <source>
        <dbReference type="EMBL" id="MDA3626622.1"/>
    </source>
</evidence>
<dbReference type="EMBL" id="JAQGLA010000017">
    <property type="protein sequence ID" value="MDA3626622.1"/>
    <property type="molecule type" value="Genomic_DNA"/>
</dbReference>
<name>A0ABT4UY36_9PSEU</name>
<dbReference type="RefSeq" id="WP_270949226.1">
    <property type="nucleotide sequence ID" value="NZ_JAQGLA010000017.1"/>
</dbReference>
<dbReference type="Proteomes" id="UP001210380">
    <property type="component" value="Unassembled WGS sequence"/>
</dbReference>
<keyword evidence="2" id="KW-1185">Reference proteome</keyword>
<comment type="caution">
    <text evidence="1">The sequence shown here is derived from an EMBL/GenBank/DDBJ whole genome shotgun (WGS) entry which is preliminary data.</text>
</comment>
<gene>
    <name evidence="1" type="ORF">OU415_14340</name>
</gene>
<proteinExistence type="predicted"/>
<protein>
    <recommendedName>
        <fullName evidence="3">Secreted protein</fullName>
    </recommendedName>
</protein>
<reference evidence="1 2" key="1">
    <citation type="submission" date="2022-11" db="EMBL/GenBank/DDBJ databases">
        <title>Draft genome sequence of Saccharopolyspora sp. WRP15-2 isolated from rhizosphere soils of wild rice in Thailand.</title>
        <authorList>
            <person name="Duangmal K."/>
            <person name="Kammanee S."/>
            <person name="Muangham S."/>
        </authorList>
    </citation>
    <scope>NUCLEOTIDE SEQUENCE [LARGE SCALE GENOMIC DNA]</scope>
    <source>
        <strain evidence="1 2">WRP15-2</strain>
    </source>
</reference>
<evidence type="ECO:0008006" key="3">
    <source>
        <dbReference type="Google" id="ProtNLM"/>
    </source>
</evidence>
<accession>A0ABT4UY36</accession>